<gene>
    <name evidence="1" type="ORF">BD833_104151</name>
</gene>
<protein>
    <submittedName>
        <fullName evidence="1">Uncharacterized protein</fullName>
    </submittedName>
</protein>
<proteinExistence type="predicted"/>
<dbReference type="InterPro" id="IPR054202">
    <property type="entry name" value="DUF6907"/>
</dbReference>
<dbReference type="AlphaFoldDB" id="A0A5S5CXE7"/>
<accession>A0A5S5CXE7</accession>
<dbReference type="Pfam" id="PF21848">
    <property type="entry name" value="DUF6907"/>
    <property type="match status" value="1"/>
</dbReference>
<organism evidence="1 2">
    <name type="scientific">Blastococcus xanthinilyticus</name>
    <dbReference type="NCBI Taxonomy" id="1564164"/>
    <lineage>
        <taxon>Bacteria</taxon>
        <taxon>Bacillati</taxon>
        <taxon>Actinomycetota</taxon>
        <taxon>Actinomycetes</taxon>
        <taxon>Geodermatophilales</taxon>
        <taxon>Geodermatophilaceae</taxon>
        <taxon>Blastococcus</taxon>
    </lineage>
</organism>
<reference evidence="1 2" key="1">
    <citation type="submission" date="2019-07" db="EMBL/GenBank/DDBJ databases">
        <title>Genomic Encyclopedia of Archaeal and Bacterial Type Strains, Phase II (KMG-II): from individual species to whole genera.</title>
        <authorList>
            <person name="Goeker M."/>
        </authorList>
    </citation>
    <scope>NUCLEOTIDE SEQUENCE [LARGE SCALE GENOMIC DNA]</scope>
    <source>
        <strain evidence="1 2">DSM 46842</strain>
    </source>
</reference>
<evidence type="ECO:0000313" key="2">
    <source>
        <dbReference type="Proteomes" id="UP000322499"/>
    </source>
</evidence>
<sequence length="121" mass="13034">MSQPAPADAQPADCPAWCEYSGHHLDEWETVIDTGLPIRYHEATVAPAPDAPVWAYLLAEEELHADGRVLGQLFIDAGVNEFQDGKRLHGLTAEQARAFAALLTRAADRADEITGGGAPCR</sequence>
<comment type="caution">
    <text evidence="1">The sequence shown here is derived from an EMBL/GenBank/DDBJ whole genome shotgun (WGS) entry which is preliminary data.</text>
</comment>
<evidence type="ECO:0000313" key="1">
    <source>
        <dbReference type="EMBL" id="TYP88447.1"/>
    </source>
</evidence>
<name>A0A5S5CXE7_9ACTN</name>
<dbReference type="EMBL" id="VNHW01000004">
    <property type="protein sequence ID" value="TYP88447.1"/>
    <property type="molecule type" value="Genomic_DNA"/>
</dbReference>
<keyword evidence="2" id="KW-1185">Reference proteome</keyword>
<dbReference type="Proteomes" id="UP000322499">
    <property type="component" value="Unassembled WGS sequence"/>
</dbReference>